<feature type="transmembrane region" description="Helical" evidence="6">
    <location>
        <begin position="392"/>
        <end position="412"/>
    </location>
</feature>
<evidence type="ECO:0000313" key="8">
    <source>
        <dbReference type="Proteomes" id="UP000030635"/>
    </source>
</evidence>
<feature type="transmembrane region" description="Helical" evidence="6">
    <location>
        <begin position="424"/>
        <end position="446"/>
    </location>
</feature>
<dbReference type="GO" id="GO:0016020">
    <property type="term" value="C:membrane"/>
    <property type="evidence" value="ECO:0007669"/>
    <property type="project" value="UniProtKB-SubCell"/>
</dbReference>
<comment type="subcellular location">
    <subcellularLocation>
        <location evidence="1">Membrane</location>
        <topology evidence="1">Multi-pass membrane protein</topology>
    </subcellularLocation>
</comment>
<evidence type="ECO:0000256" key="4">
    <source>
        <dbReference type="ARBA" id="ARBA00022989"/>
    </source>
</evidence>
<feature type="transmembrane region" description="Helical" evidence="6">
    <location>
        <begin position="211"/>
        <end position="229"/>
    </location>
</feature>
<feature type="transmembrane region" description="Helical" evidence="6">
    <location>
        <begin position="85"/>
        <end position="107"/>
    </location>
</feature>
<dbReference type="AlphaFoldDB" id="A0A0A7G0X3"/>
<dbReference type="PRINTS" id="PR00176">
    <property type="entry name" value="NANEUSMPORT"/>
</dbReference>
<dbReference type="OrthoDB" id="9762833at2"/>
<dbReference type="GeneID" id="60853663"/>
<reference evidence="7 8" key="1">
    <citation type="journal article" date="2015" name="Infect. Genet. Evol.">
        <title>Genomic sequences of six botulinum neurotoxin-producing strains representing three clostridial species illustrate the mobility and diversity of botulinum neurotoxin genes.</title>
        <authorList>
            <person name="Smith T.J."/>
            <person name="Hill K.K."/>
            <person name="Xie G."/>
            <person name="Foley B.T."/>
            <person name="Williamson C.H."/>
            <person name="Foster J.T."/>
            <person name="Johnson S.L."/>
            <person name="Chertkov O."/>
            <person name="Teshima H."/>
            <person name="Gibbons H.S."/>
            <person name="Johnsky L.A."/>
            <person name="Karavis M.A."/>
            <person name="Smith L.A."/>
        </authorList>
    </citation>
    <scope>NUCLEOTIDE SEQUENCE [LARGE SCALE GENOMIC DNA]</scope>
    <source>
        <strain evidence="7">Sullivan</strain>
    </source>
</reference>
<dbReference type="HOGENOM" id="CLU_006855_3_4_9"/>
<organism evidence="7 8">
    <name type="scientific">Clostridium baratii str. Sullivan</name>
    <dbReference type="NCBI Taxonomy" id="1415775"/>
    <lineage>
        <taxon>Bacteria</taxon>
        <taxon>Bacillati</taxon>
        <taxon>Bacillota</taxon>
        <taxon>Clostridia</taxon>
        <taxon>Eubacteriales</taxon>
        <taxon>Clostridiaceae</taxon>
        <taxon>Clostridium</taxon>
    </lineage>
</organism>
<feature type="transmembrane region" description="Helical" evidence="6">
    <location>
        <begin position="41"/>
        <end position="65"/>
    </location>
</feature>
<keyword evidence="5 6" id="KW-0472">Membrane</keyword>
<dbReference type="RefSeq" id="WP_039310817.1">
    <property type="nucleotide sequence ID" value="NZ_CP006905.1"/>
</dbReference>
<proteinExistence type="predicted"/>
<sequence length="450" mass="48195">MEENREKFSSGLSVFFATLSSAVGIGNIWMFPYIVGENGGATFIIMYLICVLVIAIPILISEFVLGRHTRKNIYGAVESITDKKFFKLIGIIGVLSSFSMLFFYTVVSGWVYSYVFKALGGAFNGADASTLEAMFNTASSGVFSPIIWQIIALVVAGVILAMGVKSGIEKMTKTLMPVLIVLLVLCALRSVTLPNSLGGVNFLFKPDLSKITFEVFISALGLAFFKLSVGTGSMVTYSSYFTDDNNLVKTGASVAIADTFVSLIAGVAIFPAVFSFGQAPGSGPGLLFNTVPLIFSKMPGGTILGVVFFLLTAMAATMATISILEVLTATLSEQFKVERKKAIIINIIIIAVFGSLAALSANANSPLAGVTIFGLTFFDFFNALISKVLLPINGLLVTILMGHVVSNKIYISQITNNGTLKNEILAKFLIFLVKYITPALVLVVFIKTFI</sequence>
<dbReference type="Pfam" id="PF00209">
    <property type="entry name" value="SNF"/>
    <property type="match status" value="2"/>
</dbReference>
<dbReference type="KEGG" id="cbv:U729_153"/>
<feature type="transmembrane region" description="Helical" evidence="6">
    <location>
        <begin position="142"/>
        <end position="162"/>
    </location>
</feature>
<keyword evidence="2" id="KW-0813">Transport</keyword>
<dbReference type="eggNOG" id="COG0733">
    <property type="taxonomic scope" value="Bacteria"/>
</dbReference>
<dbReference type="SUPFAM" id="SSF161070">
    <property type="entry name" value="SNF-like"/>
    <property type="match status" value="1"/>
</dbReference>
<dbReference type="PANTHER" id="PTHR42948:SF1">
    <property type="entry name" value="TRANSPORTER"/>
    <property type="match status" value="1"/>
</dbReference>
<dbReference type="InterPro" id="IPR037272">
    <property type="entry name" value="SNS_sf"/>
</dbReference>
<feature type="transmembrane region" description="Helical" evidence="6">
    <location>
        <begin position="343"/>
        <end position="361"/>
    </location>
</feature>
<evidence type="ECO:0000256" key="2">
    <source>
        <dbReference type="ARBA" id="ARBA00022448"/>
    </source>
</evidence>
<dbReference type="PROSITE" id="PS50267">
    <property type="entry name" value="NA_NEUROTRAN_SYMP_3"/>
    <property type="match status" value="1"/>
</dbReference>
<evidence type="ECO:0000256" key="5">
    <source>
        <dbReference type="ARBA" id="ARBA00023136"/>
    </source>
</evidence>
<evidence type="ECO:0000256" key="3">
    <source>
        <dbReference type="ARBA" id="ARBA00022692"/>
    </source>
</evidence>
<accession>A0A0A7G0X3</accession>
<evidence type="ECO:0000313" key="7">
    <source>
        <dbReference type="EMBL" id="AIY84721.1"/>
    </source>
</evidence>
<gene>
    <name evidence="7" type="ORF">U729_153</name>
</gene>
<keyword evidence="3 6" id="KW-0812">Transmembrane</keyword>
<name>A0A0A7G0X3_9CLOT</name>
<feature type="transmembrane region" description="Helical" evidence="6">
    <location>
        <begin position="174"/>
        <end position="191"/>
    </location>
</feature>
<dbReference type="CDD" id="cd10336">
    <property type="entry name" value="SLC6sbd_Tyt1-Like"/>
    <property type="match status" value="1"/>
</dbReference>
<dbReference type="InterPro" id="IPR000175">
    <property type="entry name" value="Na/ntran_symport"/>
</dbReference>
<feature type="transmembrane region" description="Helical" evidence="6">
    <location>
        <begin position="12"/>
        <end position="35"/>
    </location>
</feature>
<dbReference type="PANTHER" id="PTHR42948">
    <property type="entry name" value="TRANSPORTER"/>
    <property type="match status" value="1"/>
</dbReference>
<evidence type="ECO:0000256" key="6">
    <source>
        <dbReference type="SAM" id="Phobius"/>
    </source>
</evidence>
<feature type="transmembrane region" description="Helical" evidence="6">
    <location>
        <begin position="250"/>
        <end position="274"/>
    </location>
</feature>
<dbReference type="Proteomes" id="UP000030635">
    <property type="component" value="Chromosome"/>
</dbReference>
<keyword evidence="4 6" id="KW-1133">Transmembrane helix</keyword>
<protein>
    <submittedName>
        <fullName evidence="7">Neurotransmitter symporter family protein</fullName>
    </submittedName>
</protein>
<keyword evidence="8" id="KW-1185">Reference proteome</keyword>
<dbReference type="EMBL" id="CP006905">
    <property type="protein sequence ID" value="AIY84721.1"/>
    <property type="molecule type" value="Genomic_DNA"/>
</dbReference>
<dbReference type="NCBIfam" id="NF037979">
    <property type="entry name" value="Na_transp"/>
    <property type="match status" value="1"/>
</dbReference>
<dbReference type="InterPro" id="IPR047218">
    <property type="entry name" value="YocR/YhdH-like"/>
</dbReference>
<evidence type="ECO:0000256" key="1">
    <source>
        <dbReference type="ARBA" id="ARBA00004141"/>
    </source>
</evidence>
<feature type="transmembrane region" description="Helical" evidence="6">
    <location>
        <begin position="303"/>
        <end position="331"/>
    </location>
</feature>